<dbReference type="EMBL" id="JBHRTR010000020">
    <property type="protein sequence ID" value="MFC3227236.1"/>
    <property type="molecule type" value="Genomic_DNA"/>
</dbReference>
<dbReference type="InterPro" id="IPR003869">
    <property type="entry name" value="Polysac_CapD-like"/>
</dbReference>
<comment type="similarity">
    <text evidence="1">Belongs to the polysaccharide synthase family.</text>
</comment>
<dbReference type="CDD" id="cd05237">
    <property type="entry name" value="UDP_invert_4-6DH_SDR_e"/>
    <property type="match status" value="1"/>
</dbReference>
<protein>
    <submittedName>
        <fullName evidence="5">Polysaccharide biosynthesis protein</fullName>
    </submittedName>
</protein>
<evidence type="ECO:0000256" key="2">
    <source>
        <dbReference type="SAM" id="MobiDB-lite"/>
    </source>
</evidence>
<dbReference type="SUPFAM" id="SSF53335">
    <property type="entry name" value="S-adenosyl-L-methionine-dependent methyltransferases"/>
    <property type="match status" value="1"/>
</dbReference>
<comment type="caution">
    <text evidence="5">The sequence shown here is derived from an EMBL/GenBank/DDBJ whole genome shotgun (WGS) entry which is preliminary data.</text>
</comment>
<dbReference type="InterPro" id="IPR029063">
    <property type="entry name" value="SAM-dependent_MTases_sf"/>
</dbReference>
<dbReference type="InterPro" id="IPR051203">
    <property type="entry name" value="Polysaccharide_Synthase-Rel"/>
</dbReference>
<dbReference type="SUPFAM" id="SSF51735">
    <property type="entry name" value="NAD(P)-binding Rossmann-fold domains"/>
    <property type="match status" value="1"/>
</dbReference>
<feature type="transmembrane region" description="Helical" evidence="3">
    <location>
        <begin position="80"/>
        <end position="99"/>
    </location>
</feature>
<dbReference type="PANTHER" id="PTHR43318">
    <property type="entry name" value="UDP-N-ACETYLGLUCOSAMINE 4,6-DEHYDRATASE"/>
    <property type="match status" value="1"/>
</dbReference>
<feature type="transmembrane region" description="Helical" evidence="3">
    <location>
        <begin position="45"/>
        <end position="68"/>
    </location>
</feature>
<dbReference type="PANTHER" id="PTHR43318:SF1">
    <property type="entry name" value="POLYSACCHARIDE BIOSYNTHESIS PROTEIN EPSC-RELATED"/>
    <property type="match status" value="1"/>
</dbReference>
<dbReference type="Pfam" id="PF02719">
    <property type="entry name" value="Polysacc_synt_2"/>
    <property type="match status" value="1"/>
</dbReference>
<feature type="transmembrane region" description="Helical" evidence="3">
    <location>
        <begin position="12"/>
        <end position="33"/>
    </location>
</feature>
<dbReference type="Pfam" id="PF13727">
    <property type="entry name" value="CoA_binding_3"/>
    <property type="match status" value="1"/>
</dbReference>
<feature type="transmembrane region" description="Helical" evidence="3">
    <location>
        <begin position="111"/>
        <end position="130"/>
    </location>
</feature>
<name>A0ABV7KXV8_9PROT</name>
<reference evidence="6" key="1">
    <citation type="journal article" date="2019" name="Int. J. Syst. Evol. Microbiol.">
        <title>The Global Catalogue of Microorganisms (GCM) 10K type strain sequencing project: providing services to taxonomists for standard genome sequencing and annotation.</title>
        <authorList>
            <consortium name="The Broad Institute Genomics Platform"/>
            <consortium name="The Broad Institute Genome Sequencing Center for Infectious Disease"/>
            <person name="Wu L."/>
            <person name="Ma J."/>
        </authorList>
    </citation>
    <scope>NUCLEOTIDE SEQUENCE [LARGE SCALE GENOMIC DNA]</scope>
    <source>
        <strain evidence="6">KCTC 42964</strain>
    </source>
</reference>
<evidence type="ECO:0000259" key="4">
    <source>
        <dbReference type="Pfam" id="PF02719"/>
    </source>
</evidence>
<proteinExistence type="inferred from homology"/>
<feature type="region of interest" description="Disordered" evidence="2">
    <location>
        <begin position="639"/>
        <end position="662"/>
    </location>
</feature>
<evidence type="ECO:0000313" key="6">
    <source>
        <dbReference type="Proteomes" id="UP001595528"/>
    </source>
</evidence>
<keyword evidence="3" id="KW-1133">Transmembrane helix</keyword>
<evidence type="ECO:0000313" key="5">
    <source>
        <dbReference type="EMBL" id="MFC3227236.1"/>
    </source>
</evidence>
<dbReference type="Proteomes" id="UP001595528">
    <property type="component" value="Unassembled WGS sequence"/>
</dbReference>
<keyword evidence="6" id="KW-1185">Reference proteome</keyword>
<dbReference type="InterPro" id="IPR036291">
    <property type="entry name" value="NAD(P)-bd_dom_sf"/>
</dbReference>
<keyword evidence="3" id="KW-0472">Membrane</keyword>
<feature type="domain" description="Polysaccharide biosynthesis protein CapD-like" evidence="4">
    <location>
        <begin position="298"/>
        <end position="587"/>
    </location>
</feature>
<sequence>MSRPQLSFNPRIAVVVMHDIFMAAAAMELAIWVRYWLAGAPQGLFFLWEGTLLFTLVATVVFTATGLYRGIWHYASFRDLVAIVRAVALTVLIFIPILFLITRLDDVPRSVLVFVGPLLIVMLAGPRLLYRAWKDGNLRRSFERRTDPRVPVLLVGAGAPAETFIRAMSGQKHASYRVVGMVDDNPKRRGRDIHGVRVLGELSMIPELVDRLGRSGNRPQRLIIAARNLDGAKVEALLETADQLGLVLSRMPEITDFQRSGGDGMPPLRPIDVEDLLGRPQRVLDRTPLARLVQGRCVLVTGAGGTIGGELVRQIAALGPRRLVLFEASEHNLYQIDLELAERPEILSRRAVLGDVRDRRRLERIFAAERPDIVFHAAAFKHVPLVETNPNEAVLTNVVGTRTVAETCLAHGTGTMVLISTDKAVNPTNVMGASKRIAEMVIQTIGGGAAASGSDDGTRFVAVRFGNVLGSTGSVVPLFQRQLARGGPLTVTHPDVTRFFMTVREAVELILQAAARPDLAPSRSGSVFVLDMGKPVRIADLARQMIRLSGRQPDKDVQIAYTGLRPGEKLHEEILHPEEQGRPTAVDGVLLGGPRSPDRATLWPLLDALGEAAAERDTAGMLEILRQLVPEFAGDPAVLGAEQAPRRPDCDPAAAGTRLAGE</sequence>
<gene>
    <name evidence="5" type="ORF">ACFOGJ_08355</name>
</gene>
<dbReference type="RefSeq" id="WP_379899398.1">
    <property type="nucleotide sequence ID" value="NZ_JBHRTR010000020.1"/>
</dbReference>
<dbReference type="Gene3D" id="3.40.50.720">
    <property type="entry name" value="NAD(P)-binding Rossmann-like Domain"/>
    <property type="match status" value="2"/>
</dbReference>
<organism evidence="5 6">
    <name type="scientific">Marinibaculum pumilum</name>
    <dbReference type="NCBI Taxonomy" id="1766165"/>
    <lineage>
        <taxon>Bacteria</taxon>
        <taxon>Pseudomonadati</taxon>
        <taxon>Pseudomonadota</taxon>
        <taxon>Alphaproteobacteria</taxon>
        <taxon>Rhodospirillales</taxon>
        <taxon>Rhodospirillaceae</taxon>
        <taxon>Marinibaculum</taxon>
    </lineage>
</organism>
<evidence type="ECO:0000256" key="3">
    <source>
        <dbReference type="SAM" id="Phobius"/>
    </source>
</evidence>
<keyword evidence="3" id="KW-0812">Transmembrane</keyword>
<evidence type="ECO:0000256" key="1">
    <source>
        <dbReference type="ARBA" id="ARBA00007430"/>
    </source>
</evidence>
<accession>A0ABV7KXV8</accession>